<evidence type="ECO:0000313" key="5">
    <source>
        <dbReference type="Proteomes" id="UP001551695"/>
    </source>
</evidence>
<feature type="domain" description="Low molecular weight protein antigen 6 PH" evidence="3">
    <location>
        <begin position="67"/>
        <end position="137"/>
    </location>
</feature>
<feature type="region of interest" description="Disordered" evidence="1">
    <location>
        <begin position="150"/>
        <end position="200"/>
    </location>
</feature>
<evidence type="ECO:0000313" key="4">
    <source>
        <dbReference type="EMBL" id="MEV0710848.1"/>
    </source>
</evidence>
<dbReference type="Proteomes" id="UP001551695">
    <property type="component" value="Unassembled WGS sequence"/>
</dbReference>
<protein>
    <submittedName>
        <fullName evidence="4">PH domain-containing protein</fullName>
    </submittedName>
</protein>
<keyword evidence="5" id="KW-1185">Reference proteome</keyword>
<evidence type="ECO:0000256" key="1">
    <source>
        <dbReference type="SAM" id="MobiDB-lite"/>
    </source>
</evidence>
<keyword evidence="2" id="KW-0812">Transmembrane</keyword>
<sequence>MPEGSDTGSSTEHDRPAPAAKVIRTPRLAFLGVVVLLLGTFFFFVGAPAFLWWLMLLPVAVGVWVLRTQTTVSESGLDLRTVSGSRHLDWAQVEGLRIPKRGFVRVRLTDDSEVTLPAVSYDRLRDLITASDGRIPDVFTAAEEAEERAWAERVAAEKAAEEATAKATAEGDREAAGKATPAADSQADDGTANEDSPPRD</sequence>
<accession>A0ABV3FZP9</accession>
<dbReference type="RefSeq" id="WP_355086712.1">
    <property type="nucleotide sequence ID" value="NZ_JBEXKW010000025.1"/>
</dbReference>
<dbReference type="InterPro" id="IPR019692">
    <property type="entry name" value="CFP-6_PH"/>
</dbReference>
<evidence type="ECO:0000259" key="3">
    <source>
        <dbReference type="Pfam" id="PF10756"/>
    </source>
</evidence>
<organism evidence="4 5">
    <name type="scientific">Nocardia aurea</name>
    <dbReference type="NCBI Taxonomy" id="2144174"/>
    <lineage>
        <taxon>Bacteria</taxon>
        <taxon>Bacillati</taxon>
        <taxon>Actinomycetota</taxon>
        <taxon>Actinomycetes</taxon>
        <taxon>Mycobacteriales</taxon>
        <taxon>Nocardiaceae</taxon>
        <taxon>Nocardia</taxon>
    </lineage>
</organism>
<proteinExistence type="predicted"/>
<feature type="transmembrane region" description="Helical" evidence="2">
    <location>
        <begin position="50"/>
        <end position="66"/>
    </location>
</feature>
<feature type="compositionally biased region" description="Basic and acidic residues" evidence="1">
    <location>
        <begin position="150"/>
        <end position="176"/>
    </location>
</feature>
<gene>
    <name evidence="4" type="ORF">AB0I48_25100</name>
</gene>
<feature type="transmembrane region" description="Helical" evidence="2">
    <location>
        <begin position="28"/>
        <end position="44"/>
    </location>
</feature>
<dbReference type="Pfam" id="PF10756">
    <property type="entry name" value="bPH_6"/>
    <property type="match status" value="1"/>
</dbReference>
<keyword evidence="2" id="KW-0472">Membrane</keyword>
<name>A0ABV3FZP9_9NOCA</name>
<reference evidence="4 5" key="1">
    <citation type="submission" date="2024-06" db="EMBL/GenBank/DDBJ databases">
        <title>The Natural Products Discovery Center: Release of the First 8490 Sequenced Strains for Exploring Actinobacteria Biosynthetic Diversity.</title>
        <authorList>
            <person name="Kalkreuter E."/>
            <person name="Kautsar S.A."/>
            <person name="Yang D."/>
            <person name="Bader C.D."/>
            <person name="Teijaro C.N."/>
            <person name="Fluegel L."/>
            <person name="Davis C.M."/>
            <person name="Simpson J.R."/>
            <person name="Lauterbach L."/>
            <person name="Steele A.D."/>
            <person name="Gui C."/>
            <person name="Meng S."/>
            <person name="Li G."/>
            <person name="Viehrig K."/>
            <person name="Ye F."/>
            <person name="Su P."/>
            <person name="Kiefer A.F."/>
            <person name="Nichols A."/>
            <person name="Cepeda A.J."/>
            <person name="Yan W."/>
            <person name="Fan B."/>
            <person name="Jiang Y."/>
            <person name="Adhikari A."/>
            <person name="Zheng C.-J."/>
            <person name="Schuster L."/>
            <person name="Cowan T.M."/>
            <person name="Smanski M.J."/>
            <person name="Chevrette M.G."/>
            <person name="De Carvalho L.P.S."/>
            <person name="Shen B."/>
        </authorList>
    </citation>
    <scope>NUCLEOTIDE SEQUENCE [LARGE SCALE GENOMIC DNA]</scope>
    <source>
        <strain evidence="4 5">NPDC050403</strain>
    </source>
</reference>
<comment type="caution">
    <text evidence="4">The sequence shown here is derived from an EMBL/GenBank/DDBJ whole genome shotgun (WGS) entry which is preliminary data.</text>
</comment>
<keyword evidence="2" id="KW-1133">Transmembrane helix</keyword>
<dbReference type="EMBL" id="JBFAKC010000012">
    <property type="protein sequence ID" value="MEV0710848.1"/>
    <property type="molecule type" value="Genomic_DNA"/>
</dbReference>
<evidence type="ECO:0000256" key="2">
    <source>
        <dbReference type="SAM" id="Phobius"/>
    </source>
</evidence>